<feature type="domain" description="ABC3 transporter permease C-terminal" evidence="12">
    <location>
        <begin position="243"/>
        <end position="363"/>
    </location>
</feature>
<proteinExistence type="inferred from homology"/>
<evidence type="ECO:0000256" key="6">
    <source>
        <dbReference type="ARBA" id="ARBA00022692"/>
    </source>
</evidence>
<keyword evidence="7 11" id="KW-1133">Transmembrane helix</keyword>
<feature type="transmembrane region" description="Helical" evidence="11">
    <location>
        <begin position="339"/>
        <end position="359"/>
    </location>
</feature>
<dbReference type="InterPro" id="IPR040690">
    <property type="entry name" value="FtsX_ECD"/>
</dbReference>
<keyword evidence="5" id="KW-0132">Cell division</keyword>
<protein>
    <recommendedName>
        <fullName evidence="3">Cell division protein FtsX</fullName>
    </recommendedName>
</protein>
<feature type="transmembrane region" description="Helical" evidence="11">
    <location>
        <begin position="286"/>
        <end position="311"/>
    </location>
</feature>
<dbReference type="PANTHER" id="PTHR47755:SF1">
    <property type="entry name" value="CELL DIVISION PROTEIN FTSX"/>
    <property type="match status" value="1"/>
</dbReference>
<feature type="compositionally biased region" description="Polar residues" evidence="10">
    <location>
        <begin position="188"/>
        <end position="199"/>
    </location>
</feature>
<accession>A0A6N9PXQ1</accession>
<evidence type="ECO:0000259" key="13">
    <source>
        <dbReference type="Pfam" id="PF18075"/>
    </source>
</evidence>
<gene>
    <name evidence="14" type="ORF">ERL59_02120</name>
</gene>
<evidence type="ECO:0000256" key="11">
    <source>
        <dbReference type="SAM" id="Phobius"/>
    </source>
</evidence>
<feature type="transmembrane region" description="Helical" evidence="11">
    <location>
        <begin position="35"/>
        <end position="58"/>
    </location>
</feature>
<evidence type="ECO:0000313" key="15">
    <source>
        <dbReference type="Proteomes" id="UP000448943"/>
    </source>
</evidence>
<feature type="domain" description="FtsX extracellular" evidence="13">
    <location>
        <begin position="73"/>
        <end position="158"/>
    </location>
</feature>
<dbReference type="AlphaFoldDB" id="A0A6N9PXQ1"/>
<keyword evidence="15" id="KW-1185">Reference proteome</keyword>
<evidence type="ECO:0000313" key="14">
    <source>
        <dbReference type="EMBL" id="NBI27757.1"/>
    </source>
</evidence>
<evidence type="ECO:0000256" key="8">
    <source>
        <dbReference type="ARBA" id="ARBA00023136"/>
    </source>
</evidence>
<evidence type="ECO:0000256" key="3">
    <source>
        <dbReference type="ARBA" id="ARBA00021907"/>
    </source>
</evidence>
<dbReference type="Proteomes" id="UP000448943">
    <property type="component" value="Unassembled WGS sequence"/>
</dbReference>
<keyword evidence="4" id="KW-1003">Cell membrane</keyword>
<dbReference type="InterPro" id="IPR003838">
    <property type="entry name" value="ABC3_permease_C"/>
</dbReference>
<comment type="similarity">
    <text evidence="2">Belongs to the ABC-4 integral membrane protein family. FtsX subfamily.</text>
</comment>
<evidence type="ECO:0000256" key="2">
    <source>
        <dbReference type="ARBA" id="ARBA00007379"/>
    </source>
</evidence>
<evidence type="ECO:0000256" key="9">
    <source>
        <dbReference type="ARBA" id="ARBA00023306"/>
    </source>
</evidence>
<evidence type="ECO:0000256" key="1">
    <source>
        <dbReference type="ARBA" id="ARBA00004651"/>
    </source>
</evidence>
<evidence type="ECO:0000256" key="4">
    <source>
        <dbReference type="ARBA" id="ARBA00022475"/>
    </source>
</evidence>
<keyword evidence="9" id="KW-0131">Cell cycle</keyword>
<dbReference type="InterPro" id="IPR004513">
    <property type="entry name" value="FtsX"/>
</dbReference>
<feature type="region of interest" description="Disordered" evidence="10">
    <location>
        <begin position="175"/>
        <end position="199"/>
    </location>
</feature>
<feature type="transmembrane region" description="Helical" evidence="11">
    <location>
        <begin position="240"/>
        <end position="265"/>
    </location>
</feature>
<dbReference type="GO" id="GO:0051301">
    <property type="term" value="P:cell division"/>
    <property type="evidence" value="ECO:0007669"/>
    <property type="project" value="UniProtKB-KW"/>
</dbReference>
<dbReference type="EMBL" id="SIJB01000005">
    <property type="protein sequence ID" value="NBI27757.1"/>
    <property type="molecule type" value="Genomic_DNA"/>
</dbReference>
<dbReference type="GO" id="GO:0005886">
    <property type="term" value="C:plasma membrane"/>
    <property type="evidence" value="ECO:0007669"/>
    <property type="project" value="UniProtKB-SubCell"/>
</dbReference>
<dbReference type="Gene3D" id="3.30.70.3040">
    <property type="match status" value="1"/>
</dbReference>
<evidence type="ECO:0000256" key="10">
    <source>
        <dbReference type="SAM" id="MobiDB-lite"/>
    </source>
</evidence>
<dbReference type="Pfam" id="PF18075">
    <property type="entry name" value="FtsX_ECD"/>
    <property type="match status" value="1"/>
</dbReference>
<name>A0A6N9PXQ1_9BACL</name>
<evidence type="ECO:0000259" key="12">
    <source>
        <dbReference type="Pfam" id="PF02687"/>
    </source>
</evidence>
<comment type="subcellular location">
    <subcellularLocation>
        <location evidence="1">Cell membrane</location>
        <topology evidence="1">Multi-pass membrane protein</topology>
    </subcellularLocation>
</comment>
<organism evidence="14 15">
    <name type="scientific">Chengkuizengella marina</name>
    <dbReference type="NCBI Taxonomy" id="2507566"/>
    <lineage>
        <taxon>Bacteria</taxon>
        <taxon>Bacillati</taxon>
        <taxon>Bacillota</taxon>
        <taxon>Bacilli</taxon>
        <taxon>Bacillales</taxon>
        <taxon>Paenibacillaceae</taxon>
        <taxon>Chengkuizengella</taxon>
    </lineage>
</organism>
<sequence>MELLYETKNEVNTVMKLSTIGRHFREGFKNVTRNAWMSFASISSIAIPLFILGVFLLLTSNVNQFLGDIESQVEVKVFLNTEVPEEEILSIKNNIASIEEIKRVTHITKEQGIAELREKIGDPLEGYDGEDNPLPDSFVVEVYNSREVKTAAEKIEKLYEGEFITIERAVSEVVAQPEEQNEIEEQNTSEGQDSTENITDGQGIQEDQLEEIQIPVIESVKYGQGYVENLHKITSTIRNIGFIIVIGLVFTAMFLIANTIKLTIMARSNEIEIMKLVGATNQFIRWPFFVEGAVIGFIGSFIPSAVLYFGYAELVDRSQLQLGILGMEMIPQNEATPSILLALFVIGIVIGVFGSVLSVRKHLKV</sequence>
<dbReference type="Pfam" id="PF02687">
    <property type="entry name" value="FtsX"/>
    <property type="match status" value="1"/>
</dbReference>
<keyword evidence="8 11" id="KW-0472">Membrane</keyword>
<comment type="caution">
    <text evidence="14">The sequence shown here is derived from an EMBL/GenBank/DDBJ whole genome shotgun (WGS) entry which is preliminary data.</text>
</comment>
<keyword evidence="6 11" id="KW-0812">Transmembrane</keyword>
<evidence type="ECO:0000256" key="7">
    <source>
        <dbReference type="ARBA" id="ARBA00022989"/>
    </source>
</evidence>
<evidence type="ECO:0000256" key="5">
    <source>
        <dbReference type="ARBA" id="ARBA00022618"/>
    </source>
</evidence>
<reference evidence="14 15" key="1">
    <citation type="submission" date="2019-01" db="EMBL/GenBank/DDBJ databases">
        <title>Chengkuizengella sp. nov., isolated from deep-sea sediment of East Pacific Ocean.</title>
        <authorList>
            <person name="Yang J."/>
            <person name="Lai Q."/>
            <person name="Shao Z."/>
        </authorList>
    </citation>
    <scope>NUCLEOTIDE SEQUENCE [LARGE SCALE GENOMIC DNA]</scope>
    <source>
        <strain evidence="14 15">YPA3-1-1</strain>
    </source>
</reference>
<dbReference type="PANTHER" id="PTHR47755">
    <property type="entry name" value="CELL DIVISION PROTEIN FTSX"/>
    <property type="match status" value="1"/>
</dbReference>